<sequence>MSLKPFEFIANAVRAKEIVTVLARYGFADLLQKLDLPPRLLSALGKIAPHKRSQWERLRIVMEELGPTFIKFGQLLSMRPDVVPEPLIKELRKLQEKVPPVSFEQIRPILEEGLGQDYHAVFSEFDEEAIAGASMAQVHRARLALTGELVAVKIQRPALEKVIDADFDILMWLAKQAHERIEDLRPINLPDVIETMRDGLERELDFRREARGLSFFSRRNAYPEEVCAPKIFEDICSRRVLVMEWVEGRRLESIVPGSEEGRRLSQVGARSMFHQIMISGYFHADPHAGNIRVLPDGKLCFLDWGATGQLTQRMRYGLVDLFRAFVKADAEQVTRIGINLADTGESIDRRRMERDVNLAIREHYNADTGEGDVGRAILSLLYVFGRNGVDLAGDYSLMAKAILCVEETGATLDESFNLKDEFEPVLKRLVKERRNPKRMAESFRDSVLLGLEQLQGMPEEALRILKKIEKDNLKINLQHRGLEDLDDAISDASNKITLGIIIGCLLVGSSLIVTSNVPPIVFGFPILGIVGYVLSFLLGLYVAFDILRGRPK</sequence>
<keyword evidence="4" id="KW-0808">Transferase</keyword>
<keyword evidence="5" id="KW-1185">Reference proteome</keyword>
<dbReference type="PANTHER" id="PTHR10566:SF113">
    <property type="entry name" value="PROTEIN ACTIVITY OF BC1 COMPLEX KINASE 7, CHLOROPLASTIC"/>
    <property type="match status" value="1"/>
</dbReference>
<keyword evidence="4" id="KW-0418">Kinase</keyword>
<dbReference type="InterPro" id="IPR050154">
    <property type="entry name" value="UbiB_kinase"/>
</dbReference>
<comment type="caution">
    <text evidence="4">The sequence shown here is derived from an EMBL/GenBank/DDBJ whole genome shotgun (WGS) entry which is preliminary data.</text>
</comment>
<keyword evidence="2" id="KW-0812">Transmembrane</keyword>
<evidence type="ECO:0000256" key="2">
    <source>
        <dbReference type="SAM" id="Phobius"/>
    </source>
</evidence>
<dbReference type="Proteomes" id="UP000622317">
    <property type="component" value="Unassembled WGS sequence"/>
</dbReference>
<gene>
    <name evidence="4" type="ORF">IEN85_05515</name>
</gene>
<evidence type="ECO:0000313" key="4">
    <source>
        <dbReference type="EMBL" id="MBD5778942.1"/>
    </source>
</evidence>
<name>A0A927F667_9BACT</name>
<comment type="similarity">
    <text evidence="1">Belongs to the protein kinase superfamily. ADCK protein kinase family.</text>
</comment>
<dbReference type="PANTHER" id="PTHR10566">
    <property type="entry name" value="CHAPERONE-ACTIVITY OF BC1 COMPLEX CABC1 -RELATED"/>
    <property type="match status" value="1"/>
</dbReference>
<dbReference type="Pfam" id="PF03109">
    <property type="entry name" value="ABC1"/>
    <property type="match status" value="1"/>
</dbReference>
<dbReference type="SUPFAM" id="SSF56112">
    <property type="entry name" value="Protein kinase-like (PK-like)"/>
    <property type="match status" value="1"/>
</dbReference>
<reference evidence="4" key="1">
    <citation type="submission" date="2020-09" db="EMBL/GenBank/DDBJ databases">
        <title>Pelagicoccus enzymogenes sp. nov. with an EPS production, isolated from marine sediment.</title>
        <authorList>
            <person name="Feng X."/>
        </authorList>
    </citation>
    <scope>NUCLEOTIDE SEQUENCE</scope>
    <source>
        <strain evidence="4">NFK12</strain>
    </source>
</reference>
<dbReference type="AlphaFoldDB" id="A0A927F667"/>
<keyword evidence="2" id="KW-0472">Membrane</keyword>
<protein>
    <submittedName>
        <fullName evidence="4">AarF/ABC1/UbiB kinase family protein</fullName>
    </submittedName>
</protein>
<dbReference type="RefSeq" id="WP_191616067.1">
    <property type="nucleotide sequence ID" value="NZ_JACYFG010000006.1"/>
</dbReference>
<feature type="transmembrane region" description="Helical" evidence="2">
    <location>
        <begin position="520"/>
        <end position="544"/>
    </location>
</feature>
<proteinExistence type="inferred from homology"/>
<dbReference type="InterPro" id="IPR011009">
    <property type="entry name" value="Kinase-like_dom_sf"/>
</dbReference>
<evidence type="ECO:0000259" key="3">
    <source>
        <dbReference type="Pfam" id="PF03109"/>
    </source>
</evidence>
<dbReference type="GO" id="GO:0016301">
    <property type="term" value="F:kinase activity"/>
    <property type="evidence" value="ECO:0007669"/>
    <property type="project" value="UniProtKB-KW"/>
</dbReference>
<feature type="domain" description="ABC1 atypical kinase-like" evidence="3">
    <location>
        <begin position="93"/>
        <end position="335"/>
    </location>
</feature>
<feature type="transmembrane region" description="Helical" evidence="2">
    <location>
        <begin position="496"/>
        <end position="514"/>
    </location>
</feature>
<evidence type="ECO:0000256" key="1">
    <source>
        <dbReference type="ARBA" id="ARBA00009670"/>
    </source>
</evidence>
<dbReference type="InterPro" id="IPR004147">
    <property type="entry name" value="ABC1_dom"/>
</dbReference>
<evidence type="ECO:0000313" key="5">
    <source>
        <dbReference type="Proteomes" id="UP000622317"/>
    </source>
</evidence>
<dbReference type="EMBL" id="JACYFG010000006">
    <property type="protein sequence ID" value="MBD5778942.1"/>
    <property type="molecule type" value="Genomic_DNA"/>
</dbReference>
<keyword evidence="2" id="KW-1133">Transmembrane helix</keyword>
<organism evidence="4 5">
    <name type="scientific">Pelagicoccus enzymogenes</name>
    <dbReference type="NCBI Taxonomy" id="2773457"/>
    <lineage>
        <taxon>Bacteria</taxon>
        <taxon>Pseudomonadati</taxon>
        <taxon>Verrucomicrobiota</taxon>
        <taxon>Opitutia</taxon>
        <taxon>Puniceicoccales</taxon>
        <taxon>Pelagicoccaceae</taxon>
        <taxon>Pelagicoccus</taxon>
    </lineage>
</organism>
<accession>A0A927F667</accession>
<dbReference type="CDD" id="cd05121">
    <property type="entry name" value="ABC1_ADCK3-like"/>
    <property type="match status" value="1"/>
</dbReference>